<evidence type="ECO:0000313" key="3">
    <source>
        <dbReference type="Proteomes" id="UP000298517"/>
    </source>
</evidence>
<dbReference type="Proteomes" id="UP000298517">
    <property type="component" value="Unassembled WGS sequence"/>
</dbReference>
<protein>
    <submittedName>
        <fullName evidence="2">Glycosyltransferase</fullName>
    </submittedName>
</protein>
<dbReference type="CDD" id="cd03801">
    <property type="entry name" value="GT4_PimA-like"/>
    <property type="match status" value="1"/>
</dbReference>
<dbReference type="Pfam" id="PF00534">
    <property type="entry name" value="Glycos_transf_1"/>
    <property type="match status" value="1"/>
</dbReference>
<organism evidence="2 3">
    <name type="scientific">Gramella jeungdoensis</name>
    <dbReference type="NCBI Taxonomy" id="708091"/>
    <lineage>
        <taxon>Bacteria</taxon>
        <taxon>Pseudomonadati</taxon>
        <taxon>Bacteroidota</taxon>
        <taxon>Flavobacteriia</taxon>
        <taxon>Flavobacteriales</taxon>
        <taxon>Flavobacteriaceae</taxon>
        <taxon>Christiangramia</taxon>
    </lineage>
</organism>
<dbReference type="GO" id="GO:0016757">
    <property type="term" value="F:glycosyltransferase activity"/>
    <property type="evidence" value="ECO:0007669"/>
    <property type="project" value="InterPro"/>
</dbReference>
<dbReference type="RefSeq" id="WP_134246592.1">
    <property type="nucleotide sequence ID" value="NZ_SNQI01000001.1"/>
</dbReference>
<dbReference type="AlphaFoldDB" id="A0A4Y8AVQ5"/>
<dbReference type="OrthoDB" id="596635at2"/>
<sequence length="393" mass="44856">MKSSSKLKIVIFDGSFNTTPFINRLAAGLSKKHRVYILGFNEELTTKLNNIQYIKLGSNSNNFSFIKTTLKLAWIKGGLNNILKTVKMLFKMQRKELQQQNLHIAITKIQPDCIHIQWPSVIPWFETILNEQKIPVVLSQRGYHSNVRPFVNSDNFEYLKQWYPKLAGFHSVSKAISKKGDLIYNSATKINKVVYTGLDLNEIPFSATYQKEKMLNIISVGRSHWIKGYNYALQSCKILKEKGISFKYTIVGGSGDEELLYLRKSFNLENEVVFLDKIPIYKVVEMMQEAELMLLPSIEEGIANVVVEAMAVGLPVISTNCGGMEELITHTKEGWLVATRDPEAMAQEIINFKELSQAQIDTVRKNARAKIEQQFTVDAMVKGMEELYYKVLH</sequence>
<feature type="domain" description="Glycosyl transferase family 1" evidence="1">
    <location>
        <begin position="212"/>
        <end position="365"/>
    </location>
</feature>
<accession>A0A4Y8AVQ5</accession>
<dbReference type="PANTHER" id="PTHR12526:SF630">
    <property type="entry name" value="GLYCOSYLTRANSFERASE"/>
    <property type="match status" value="1"/>
</dbReference>
<keyword evidence="2" id="KW-0808">Transferase</keyword>
<dbReference type="PANTHER" id="PTHR12526">
    <property type="entry name" value="GLYCOSYLTRANSFERASE"/>
    <property type="match status" value="1"/>
</dbReference>
<comment type="caution">
    <text evidence="2">The sequence shown here is derived from an EMBL/GenBank/DDBJ whole genome shotgun (WGS) entry which is preliminary data.</text>
</comment>
<dbReference type="InterPro" id="IPR001296">
    <property type="entry name" value="Glyco_trans_1"/>
</dbReference>
<dbReference type="Gene3D" id="3.40.50.2000">
    <property type="entry name" value="Glycogen Phosphorylase B"/>
    <property type="match status" value="2"/>
</dbReference>
<evidence type="ECO:0000313" key="2">
    <source>
        <dbReference type="EMBL" id="TEW76580.1"/>
    </source>
</evidence>
<name>A0A4Y8AVQ5_9FLAO</name>
<gene>
    <name evidence="2" type="ORF">E2488_01645</name>
</gene>
<keyword evidence="3" id="KW-1185">Reference proteome</keyword>
<dbReference type="EMBL" id="SNQI01000001">
    <property type="protein sequence ID" value="TEW76580.1"/>
    <property type="molecule type" value="Genomic_DNA"/>
</dbReference>
<reference evidence="2 3" key="1">
    <citation type="journal article" date="2011" name="J. Microbiol.">
        <title>Gramella jeungdoensis sp. nov., isolated from a solar saltern in Korea.</title>
        <authorList>
            <person name="Joung Y."/>
            <person name="Kim H."/>
            <person name="Jang T."/>
            <person name="Ahn T.S."/>
            <person name="Joh K."/>
        </authorList>
    </citation>
    <scope>NUCLEOTIDE SEQUENCE [LARGE SCALE GENOMIC DNA]</scope>
    <source>
        <strain evidence="2 3">KCTC 23123</strain>
    </source>
</reference>
<proteinExistence type="predicted"/>
<dbReference type="SUPFAM" id="SSF53756">
    <property type="entry name" value="UDP-Glycosyltransferase/glycogen phosphorylase"/>
    <property type="match status" value="1"/>
</dbReference>
<evidence type="ECO:0000259" key="1">
    <source>
        <dbReference type="Pfam" id="PF00534"/>
    </source>
</evidence>